<dbReference type="InterPro" id="IPR043502">
    <property type="entry name" value="DNA/RNA_pol_sf"/>
</dbReference>
<dbReference type="NCBIfam" id="TIGR00592">
    <property type="entry name" value="pol2"/>
    <property type="match status" value="1"/>
</dbReference>
<dbReference type="SUPFAM" id="SSF53098">
    <property type="entry name" value="Ribonuclease H-like"/>
    <property type="match status" value="1"/>
</dbReference>
<dbReference type="CDD" id="cd05777">
    <property type="entry name" value="DNA_polB_delta_exo"/>
    <property type="match status" value="1"/>
</dbReference>
<gene>
    <name evidence="24" type="ORF">JKF63_02196</name>
</gene>
<keyword evidence="16 20" id="KW-0411">Iron-sulfur</keyword>
<keyword evidence="18 20" id="KW-0539">Nucleus</keyword>
<dbReference type="InterPro" id="IPR050240">
    <property type="entry name" value="DNA_pol_type-B"/>
</dbReference>
<dbReference type="PANTHER" id="PTHR10322:SF23">
    <property type="entry name" value="DNA POLYMERASE DELTA CATALYTIC SUBUNIT"/>
    <property type="match status" value="1"/>
</dbReference>
<dbReference type="PROSITE" id="PS00116">
    <property type="entry name" value="DNA_POLYMERASE_B"/>
    <property type="match status" value="1"/>
</dbReference>
<dbReference type="RefSeq" id="XP_067754394.1">
    <property type="nucleotide sequence ID" value="XM_067898237.1"/>
</dbReference>
<evidence type="ECO:0000256" key="12">
    <source>
        <dbReference type="ARBA" id="ARBA00022833"/>
    </source>
</evidence>
<keyword evidence="15 20" id="KW-0408">Iron</keyword>
<name>A0A836L2T7_9TRYP</name>
<dbReference type="Gene3D" id="3.90.1600.10">
    <property type="entry name" value="Palm domain of DNA polymerase"/>
    <property type="match status" value="1"/>
</dbReference>
<dbReference type="Gene3D" id="3.30.420.10">
    <property type="entry name" value="Ribonuclease H-like superfamily/Ribonuclease H"/>
    <property type="match status" value="1"/>
</dbReference>
<keyword evidence="6 20" id="KW-0548">Nucleotidyltransferase</keyword>
<dbReference type="EC" id="2.7.7.7" evidence="20"/>
<dbReference type="InterPro" id="IPR017964">
    <property type="entry name" value="DNA-dir_DNA_pol_B_CS"/>
</dbReference>
<dbReference type="SUPFAM" id="SSF56672">
    <property type="entry name" value="DNA/RNA polymerases"/>
    <property type="match status" value="1"/>
</dbReference>
<dbReference type="GO" id="GO:0051539">
    <property type="term" value="F:4 iron, 4 sulfur cluster binding"/>
    <property type="evidence" value="ECO:0007669"/>
    <property type="project" value="UniProtKB-KW"/>
</dbReference>
<accession>A0A836L2T7</accession>
<dbReference type="InterPro" id="IPR025687">
    <property type="entry name" value="Znf-C4pol"/>
</dbReference>
<evidence type="ECO:0000256" key="18">
    <source>
        <dbReference type="ARBA" id="ARBA00023242"/>
    </source>
</evidence>
<dbReference type="GO" id="GO:0043625">
    <property type="term" value="C:delta DNA polymerase complex"/>
    <property type="evidence" value="ECO:0007669"/>
    <property type="project" value="TreeGrafter"/>
</dbReference>
<reference evidence="24 25" key="1">
    <citation type="submission" date="2021-02" db="EMBL/GenBank/DDBJ databases">
        <title>Porcisia hertigi Genome sequencing and assembly.</title>
        <authorList>
            <person name="Almutairi H."/>
            <person name="Gatherer D."/>
        </authorList>
    </citation>
    <scope>NUCLEOTIDE SEQUENCE [LARGE SCALE GENOMIC DNA]</scope>
    <source>
        <strain evidence="24 25">C119</strain>
    </source>
</reference>
<dbReference type="InterPro" id="IPR042087">
    <property type="entry name" value="DNA_pol_B_thumb"/>
</dbReference>
<dbReference type="Gene3D" id="1.10.132.60">
    <property type="entry name" value="DNA polymerase family B, C-terminal domain"/>
    <property type="match status" value="1"/>
</dbReference>
<feature type="domain" description="C4-type zinc-finger of DNA polymerase delta" evidence="23">
    <location>
        <begin position="940"/>
        <end position="1009"/>
    </location>
</feature>
<dbReference type="Proteomes" id="UP000674318">
    <property type="component" value="Unassembled WGS sequence"/>
</dbReference>
<keyword evidence="8" id="KW-0540">Nuclease</keyword>
<dbReference type="InterPro" id="IPR023211">
    <property type="entry name" value="DNA_pol_palm_dom_sf"/>
</dbReference>
<keyword evidence="13" id="KW-0269">Exonuclease</keyword>
<dbReference type="CDD" id="cd05533">
    <property type="entry name" value="POLBc_delta"/>
    <property type="match status" value="1"/>
</dbReference>
<evidence type="ECO:0000256" key="8">
    <source>
        <dbReference type="ARBA" id="ARBA00022722"/>
    </source>
</evidence>
<dbReference type="Pfam" id="PF00136">
    <property type="entry name" value="DNA_pol_B"/>
    <property type="match status" value="1"/>
</dbReference>
<dbReference type="InterPro" id="IPR006172">
    <property type="entry name" value="DNA-dir_DNA_pol_B"/>
</dbReference>
<dbReference type="GO" id="GO:0003887">
    <property type="term" value="F:DNA-directed DNA polymerase activity"/>
    <property type="evidence" value="ECO:0007669"/>
    <property type="project" value="UniProtKB-KW"/>
</dbReference>
<evidence type="ECO:0000313" key="24">
    <source>
        <dbReference type="EMBL" id="KAG5495142.1"/>
    </source>
</evidence>
<dbReference type="GO" id="GO:0003677">
    <property type="term" value="F:DNA binding"/>
    <property type="evidence" value="ECO:0007669"/>
    <property type="project" value="UniProtKB-KW"/>
</dbReference>
<dbReference type="FunFam" id="1.10.132.60:FF:000001">
    <property type="entry name" value="DNA polymerase"/>
    <property type="match status" value="1"/>
</dbReference>
<feature type="domain" description="DNA-directed DNA polymerase family B multifunctional" evidence="21">
    <location>
        <begin position="471"/>
        <end position="900"/>
    </location>
</feature>
<comment type="subcellular location">
    <subcellularLocation>
        <location evidence="2 20">Nucleus</location>
    </subcellularLocation>
</comment>
<evidence type="ECO:0000256" key="5">
    <source>
        <dbReference type="ARBA" id="ARBA00022679"/>
    </source>
</evidence>
<dbReference type="GO" id="GO:0000166">
    <property type="term" value="F:nucleotide binding"/>
    <property type="evidence" value="ECO:0007669"/>
    <property type="project" value="InterPro"/>
</dbReference>
<evidence type="ECO:0000256" key="1">
    <source>
        <dbReference type="ARBA" id="ARBA00001966"/>
    </source>
</evidence>
<organism evidence="24 25">
    <name type="scientific">Porcisia hertigi</name>
    <dbReference type="NCBI Taxonomy" id="2761500"/>
    <lineage>
        <taxon>Eukaryota</taxon>
        <taxon>Discoba</taxon>
        <taxon>Euglenozoa</taxon>
        <taxon>Kinetoplastea</taxon>
        <taxon>Metakinetoplastina</taxon>
        <taxon>Trypanosomatida</taxon>
        <taxon>Trypanosomatidae</taxon>
        <taxon>Leishmaniinae</taxon>
        <taxon>Porcisia</taxon>
    </lineage>
</organism>
<dbReference type="InterPro" id="IPR006133">
    <property type="entry name" value="DNA-dir_DNA_pol_B_exonuc"/>
</dbReference>
<dbReference type="InterPro" id="IPR006134">
    <property type="entry name" value="DNA-dir_DNA_pol_B_multi_dom"/>
</dbReference>
<evidence type="ECO:0000256" key="16">
    <source>
        <dbReference type="ARBA" id="ARBA00023014"/>
    </source>
</evidence>
<dbReference type="GO" id="GO:0008270">
    <property type="term" value="F:zinc ion binding"/>
    <property type="evidence" value="ECO:0007669"/>
    <property type="project" value="UniProtKB-KW"/>
</dbReference>
<keyword evidence="4 20" id="KW-0004">4Fe-4S</keyword>
<dbReference type="FunFam" id="3.30.420.10:FF:000004">
    <property type="entry name" value="DNA polymerase"/>
    <property type="match status" value="1"/>
</dbReference>
<dbReference type="OrthoDB" id="2414538at2759"/>
<keyword evidence="11" id="KW-0378">Hydrolase</keyword>
<dbReference type="PRINTS" id="PR00106">
    <property type="entry name" value="DNAPOLB"/>
</dbReference>
<dbReference type="KEGG" id="phet:94288314"/>
<evidence type="ECO:0000256" key="6">
    <source>
        <dbReference type="ARBA" id="ARBA00022695"/>
    </source>
</evidence>
<dbReference type="Pfam" id="PF14260">
    <property type="entry name" value="zf-C4pol"/>
    <property type="match status" value="1"/>
</dbReference>
<comment type="similarity">
    <text evidence="3 20">Belongs to the DNA polymerase type-B family.</text>
</comment>
<evidence type="ECO:0000259" key="21">
    <source>
        <dbReference type="Pfam" id="PF00136"/>
    </source>
</evidence>
<dbReference type="GO" id="GO:0006297">
    <property type="term" value="P:nucleotide-excision repair, DNA gap filling"/>
    <property type="evidence" value="ECO:0007669"/>
    <property type="project" value="TreeGrafter"/>
</dbReference>
<dbReference type="GO" id="GO:0008296">
    <property type="term" value="F:3'-5'-DNA exonuclease activity"/>
    <property type="evidence" value="ECO:0007669"/>
    <property type="project" value="TreeGrafter"/>
</dbReference>
<dbReference type="Gene3D" id="3.30.342.10">
    <property type="entry name" value="DNA Polymerase, chain B, domain 1"/>
    <property type="match status" value="1"/>
</dbReference>
<evidence type="ECO:0000256" key="17">
    <source>
        <dbReference type="ARBA" id="ARBA00023125"/>
    </source>
</evidence>
<dbReference type="InterPro" id="IPR036397">
    <property type="entry name" value="RNaseH_sf"/>
</dbReference>
<evidence type="ECO:0000256" key="9">
    <source>
        <dbReference type="ARBA" id="ARBA00022723"/>
    </source>
</evidence>
<evidence type="ECO:0000256" key="2">
    <source>
        <dbReference type="ARBA" id="ARBA00004123"/>
    </source>
</evidence>
<evidence type="ECO:0000256" key="3">
    <source>
        <dbReference type="ARBA" id="ARBA00005755"/>
    </source>
</evidence>
<sequence>MSSSGLPLWNSITRAPLPVSYLHENLCFQLLDCYQTKGNPHETVSRVRHSEVPVVRLYGVTMEGFSVLVHCYNYEPYLWIEAPSNWLPVHSRGLMRELNKELSNQTRLQDTVVRVEVHQRCGLMYFKGGHLVPHLKIVVQLPQHIPKLRSLLSDRGVSCPEAWDGVRVFRTFESNVIFPLRFLVDNEIGGSNWLTLNYGKFISCHVKTSVCQIEVACSHEDVQSHEAVGNYLAIAPFRILSLDIECQNRKGLFPEPEHDSVIQISNHCVEYGRDSEPLTKTIFTLKSCAPIAGAQVYSYESEQEMLLAWVTFIKALDPDILTGYNICNFDFPYLLNRATFLKASDVFHYWGRQIHERTVARDKKFQSKQMGNREYTELTLEGRIIMDAMVVIQRDYKLRSYSLNSVSQYFLGEQKEDVHHSIISDLQNGDDETRRRLAVYCLRDALLPVKLLDRLMCIVNNVEMARVTGVPVGWLLEHGQQIKVFSMLLRKARKRNLVVPTVEYTGGGDRSYEGATVIEPERGFYNCPVVTLDFASLYPSIIIAHNLCYSTLVRPADVRLHHEDTLVRSPSSDVFVKKEVFPGILPEVLQDLLAARKHARGMMKDVPMDSLEYKVLNGRQLALKVSANSVYGFTGAQVGKLPCLEISSSVTAYGREMIAKTKSVVEELYSGARVLYGDTDSVMVKCITDEKASDKERLREAMDFGIEAADRVSKNFLNPIKLEFEKVYFPYLLMNKKRYAGLLWTNTDRFDKLDSKGIETVRRDNCPLVARMVSGVLNRILIHRSVESAVNFVKGTISDLLLNRLDISNLVITKAFSKAEDQYASAQAHIALVERMRKRDPASAPTIGDRVAYVIIKAAKGARAYERSEDPIYVLENNIPIDTQYYLEHQLAPPIRRVFEGVLADPNILITGDHTRHMSISAPSKNAGGLMKFVKIQPQCISCRAAVNGAALCDSCQSKAPEVYSKIVAKRNHYEAIYSQVWTQCQQCQGSLNQEVICSSRDCPVFYMRKKVQKDLREQQMLLDRFGVVDDW</sequence>
<comment type="catalytic activity">
    <reaction evidence="19 20">
        <text>DNA(n) + a 2'-deoxyribonucleoside 5'-triphosphate = DNA(n+1) + diphosphate</text>
        <dbReference type="Rhea" id="RHEA:22508"/>
        <dbReference type="Rhea" id="RHEA-COMP:17339"/>
        <dbReference type="Rhea" id="RHEA-COMP:17340"/>
        <dbReference type="ChEBI" id="CHEBI:33019"/>
        <dbReference type="ChEBI" id="CHEBI:61560"/>
        <dbReference type="ChEBI" id="CHEBI:173112"/>
        <dbReference type="EC" id="2.7.7.7"/>
    </reaction>
</comment>
<keyword evidence="12 20" id="KW-0862">Zinc</keyword>
<keyword evidence="14 20" id="KW-0239">DNA-directed DNA polymerase</keyword>
<dbReference type="GeneID" id="94288314"/>
<evidence type="ECO:0000256" key="7">
    <source>
        <dbReference type="ARBA" id="ARBA00022705"/>
    </source>
</evidence>
<keyword evidence="5 20" id="KW-0808">Transferase</keyword>
<comment type="cofactor">
    <cofactor evidence="1 20">
        <name>[4Fe-4S] cluster</name>
        <dbReference type="ChEBI" id="CHEBI:49883"/>
    </cofactor>
</comment>
<evidence type="ECO:0000256" key="19">
    <source>
        <dbReference type="ARBA" id="ARBA00049244"/>
    </source>
</evidence>
<dbReference type="AlphaFoldDB" id="A0A836L2T7"/>
<keyword evidence="7 20" id="KW-0235">DNA replication</keyword>
<evidence type="ECO:0000256" key="10">
    <source>
        <dbReference type="ARBA" id="ARBA00022771"/>
    </source>
</evidence>
<evidence type="ECO:0000256" key="11">
    <source>
        <dbReference type="ARBA" id="ARBA00022801"/>
    </source>
</evidence>
<keyword evidence="25" id="KW-1185">Reference proteome</keyword>
<dbReference type="InterPro" id="IPR012337">
    <property type="entry name" value="RNaseH-like_sf"/>
</dbReference>
<dbReference type="PANTHER" id="PTHR10322">
    <property type="entry name" value="DNA POLYMERASE CATALYTIC SUBUNIT"/>
    <property type="match status" value="1"/>
</dbReference>
<evidence type="ECO:0000259" key="23">
    <source>
        <dbReference type="Pfam" id="PF14260"/>
    </source>
</evidence>
<keyword evidence="9 20" id="KW-0479">Metal-binding</keyword>
<evidence type="ECO:0000256" key="13">
    <source>
        <dbReference type="ARBA" id="ARBA00022839"/>
    </source>
</evidence>
<evidence type="ECO:0000313" key="25">
    <source>
        <dbReference type="Proteomes" id="UP000674318"/>
    </source>
</evidence>
<comment type="caution">
    <text evidence="24">The sequence shown here is derived from an EMBL/GenBank/DDBJ whole genome shotgun (WGS) entry which is preliminary data.</text>
</comment>
<evidence type="ECO:0000256" key="4">
    <source>
        <dbReference type="ARBA" id="ARBA00022485"/>
    </source>
</evidence>
<evidence type="ECO:0000259" key="22">
    <source>
        <dbReference type="Pfam" id="PF03104"/>
    </source>
</evidence>
<keyword evidence="10 20" id="KW-0863">Zinc-finger</keyword>
<evidence type="ECO:0000256" key="15">
    <source>
        <dbReference type="ARBA" id="ARBA00023004"/>
    </source>
</evidence>
<proteinExistence type="inferred from homology"/>
<dbReference type="EMBL" id="JAFJZO010000033">
    <property type="protein sequence ID" value="KAG5495142.1"/>
    <property type="molecule type" value="Genomic_DNA"/>
</dbReference>
<dbReference type="GO" id="GO:0045004">
    <property type="term" value="P:DNA replication proofreading"/>
    <property type="evidence" value="ECO:0007669"/>
    <property type="project" value="TreeGrafter"/>
</dbReference>
<dbReference type="SMART" id="SM00486">
    <property type="entry name" value="POLBc"/>
    <property type="match status" value="1"/>
</dbReference>
<dbReference type="FunFam" id="3.30.342.10:FF:000016">
    <property type="entry name" value="DNA polymerase"/>
    <property type="match status" value="1"/>
</dbReference>
<dbReference type="Gene3D" id="1.10.287.690">
    <property type="entry name" value="Helix hairpin bin"/>
    <property type="match status" value="1"/>
</dbReference>
<dbReference type="Pfam" id="PF03104">
    <property type="entry name" value="DNA_pol_B_exo1"/>
    <property type="match status" value="1"/>
</dbReference>
<evidence type="ECO:0000256" key="20">
    <source>
        <dbReference type="RuleBase" id="RU000442"/>
    </source>
</evidence>
<evidence type="ECO:0000256" key="14">
    <source>
        <dbReference type="ARBA" id="ARBA00022932"/>
    </source>
</evidence>
<feature type="domain" description="DNA-directed DNA polymerase family B exonuclease" evidence="22">
    <location>
        <begin position="170"/>
        <end position="406"/>
    </location>
</feature>
<dbReference type="GO" id="GO:0006287">
    <property type="term" value="P:base-excision repair, gap-filling"/>
    <property type="evidence" value="ECO:0007669"/>
    <property type="project" value="TreeGrafter"/>
</dbReference>
<keyword evidence="17 20" id="KW-0238">DNA-binding</keyword>
<protein>
    <recommendedName>
        <fullName evidence="20">DNA polymerase</fullName>
        <ecNumber evidence="20">2.7.7.7</ecNumber>
    </recommendedName>
</protein>